<protein>
    <submittedName>
        <fullName evidence="1 3">Uncharacterized protein</fullName>
    </submittedName>
</protein>
<reference evidence="1" key="2">
    <citation type="submission" date="2014-06" db="EMBL/GenBank/DDBJ databases">
        <authorList>
            <person name="Aslett M."/>
        </authorList>
    </citation>
    <scope>NUCLEOTIDE SEQUENCE</scope>
</reference>
<organism evidence="1">
    <name type="scientific">Echinococcus granulosus</name>
    <name type="common">Hydatid tapeworm</name>
    <dbReference type="NCBI Taxonomy" id="6210"/>
    <lineage>
        <taxon>Eukaryota</taxon>
        <taxon>Metazoa</taxon>
        <taxon>Spiralia</taxon>
        <taxon>Lophotrochozoa</taxon>
        <taxon>Platyhelminthes</taxon>
        <taxon>Cestoda</taxon>
        <taxon>Eucestoda</taxon>
        <taxon>Cyclophyllidea</taxon>
        <taxon>Taeniidae</taxon>
        <taxon>Echinococcus</taxon>
        <taxon>Echinococcus granulosus group</taxon>
    </lineage>
</organism>
<name>A0A068WB80_ECHGR</name>
<dbReference type="AlphaFoldDB" id="A0A068WB80"/>
<sequence length="101" mass="11270">MCASTCSPSVVPFQQSSHFLRNSHCDDAGVHALETIISPIGGIYNFRTLLNSSARSQGSHIREHLHALIRQRASQNALHVTCAKTRRFLTDTNPVWMKPSR</sequence>
<dbReference type="Proteomes" id="UP000492820">
    <property type="component" value="Unassembled WGS sequence"/>
</dbReference>
<dbReference type="WBParaSite" id="EgrG_000967200">
    <property type="protein sequence ID" value="EgrG_000967200"/>
    <property type="gene ID" value="EgrG_000967200"/>
</dbReference>
<evidence type="ECO:0000313" key="2">
    <source>
        <dbReference type="Proteomes" id="UP000492820"/>
    </source>
</evidence>
<evidence type="ECO:0000313" key="3">
    <source>
        <dbReference type="WBParaSite" id="EgrG_000967200"/>
    </source>
</evidence>
<dbReference type="EMBL" id="LK028577">
    <property type="protein sequence ID" value="CDS16955.1"/>
    <property type="molecule type" value="Genomic_DNA"/>
</dbReference>
<proteinExistence type="predicted"/>
<reference evidence="3" key="3">
    <citation type="submission" date="2020-10" db="UniProtKB">
        <authorList>
            <consortium name="WormBaseParasite"/>
        </authorList>
    </citation>
    <scope>IDENTIFICATION</scope>
</reference>
<reference evidence="1 2" key="1">
    <citation type="journal article" date="2013" name="Nature">
        <title>The genomes of four tapeworm species reveal adaptations to parasitism.</title>
        <authorList>
            <person name="Tsai I.J."/>
            <person name="Zarowiecki M."/>
            <person name="Holroyd N."/>
            <person name="Garciarrubio A."/>
            <person name="Sanchez-Flores A."/>
            <person name="Brooks K.L."/>
            <person name="Tracey A."/>
            <person name="Bobes R.J."/>
            <person name="Fragoso G."/>
            <person name="Sciutto E."/>
            <person name="Aslett M."/>
            <person name="Beasley H."/>
            <person name="Bennett H.M."/>
            <person name="Cai J."/>
            <person name="Camicia F."/>
            <person name="Clark R."/>
            <person name="Cucher M."/>
            <person name="De Silva N."/>
            <person name="Day T.A."/>
            <person name="Deplazes P."/>
            <person name="Estrada K."/>
            <person name="Fernandez C."/>
            <person name="Holland P.W."/>
            <person name="Hou J."/>
            <person name="Hu S."/>
            <person name="Huckvale T."/>
            <person name="Hung S.S."/>
            <person name="Kamenetzky L."/>
            <person name="Keane J.A."/>
            <person name="Kiss F."/>
            <person name="Koziol U."/>
            <person name="Lambert O."/>
            <person name="Liu K."/>
            <person name="Luo X."/>
            <person name="Luo Y."/>
            <person name="Macchiaroli N."/>
            <person name="Nichol S."/>
            <person name="Paps J."/>
            <person name="Parkinson J."/>
            <person name="Pouchkina-Stantcheva N."/>
            <person name="Riddiford N."/>
            <person name="Rosenzvit M."/>
            <person name="Salinas G."/>
            <person name="Wasmuth J.D."/>
            <person name="Zamanian M."/>
            <person name="Zheng Y."/>
            <person name="Cai X."/>
            <person name="Soberon X."/>
            <person name="Olson P.D."/>
            <person name="Laclette J.P."/>
            <person name="Brehm K."/>
            <person name="Berriman M."/>
            <person name="Garciarrubio A."/>
            <person name="Bobes R.J."/>
            <person name="Fragoso G."/>
            <person name="Sanchez-Flores A."/>
            <person name="Estrada K."/>
            <person name="Cevallos M.A."/>
            <person name="Morett E."/>
            <person name="Gonzalez V."/>
            <person name="Portillo T."/>
            <person name="Ochoa-Leyva A."/>
            <person name="Jose M.V."/>
            <person name="Sciutto E."/>
            <person name="Landa A."/>
            <person name="Jimenez L."/>
            <person name="Valdes V."/>
            <person name="Carrero J.C."/>
            <person name="Larralde C."/>
            <person name="Morales-Montor J."/>
            <person name="Limon-Lason J."/>
            <person name="Soberon X."/>
            <person name="Laclette J.P."/>
        </authorList>
    </citation>
    <scope>NUCLEOTIDE SEQUENCE [LARGE SCALE GENOMIC DNA]</scope>
</reference>
<accession>A0A068WB80</accession>
<evidence type="ECO:0000313" key="1">
    <source>
        <dbReference type="EMBL" id="CDS16955.1"/>
    </source>
</evidence>
<gene>
    <name evidence="1" type="ORF">EgrG_000967200</name>
</gene>